<sequence>MSPSHAKSRSTSRSSSPGKAAEKPTRAQKREDKKRRKAAKGPGFLSQIKQVFRMTREVEPNIGWWMLLIGLGVLLAFLLVGVLTGNWITWLLIGLPFAVLAASFFLSRRAERAAFARIEDQPGAAGAALSALRRGWIVEEQPAAMDPRTKDLVFRAVGRPGVVLVTEGPANRVDKLVTKERRRLGPVIQNVPIHVLKTGKGEGQVPLRELSKRMNKLEKKLTKQEVQTVHKRMSTLGNRLPIPKGVDPMRARPDRKAMRGR</sequence>
<protein>
    <recommendedName>
        <fullName evidence="5">DUF4191 domain-containing protein</fullName>
    </recommendedName>
</protein>
<dbReference type="Pfam" id="PF13829">
    <property type="entry name" value="DUF4191"/>
    <property type="match status" value="1"/>
</dbReference>
<name>A0A917GSJ3_9MICC</name>
<dbReference type="InterPro" id="IPR025445">
    <property type="entry name" value="DUF4191"/>
</dbReference>
<feature type="region of interest" description="Disordered" evidence="1">
    <location>
        <begin position="1"/>
        <end position="41"/>
    </location>
</feature>
<proteinExistence type="predicted"/>
<keyword evidence="4" id="KW-1185">Reference proteome</keyword>
<dbReference type="Proteomes" id="UP000638848">
    <property type="component" value="Unassembled WGS sequence"/>
</dbReference>
<evidence type="ECO:0000313" key="4">
    <source>
        <dbReference type="Proteomes" id="UP000638848"/>
    </source>
</evidence>
<keyword evidence="2" id="KW-1133">Transmembrane helix</keyword>
<evidence type="ECO:0000313" key="3">
    <source>
        <dbReference type="EMBL" id="GGG55821.1"/>
    </source>
</evidence>
<evidence type="ECO:0000256" key="2">
    <source>
        <dbReference type="SAM" id="Phobius"/>
    </source>
</evidence>
<evidence type="ECO:0000256" key="1">
    <source>
        <dbReference type="SAM" id="MobiDB-lite"/>
    </source>
</evidence>
<feature type="region of interest" description="Disordered" evidence="1">
    <location>
        <begin position="237"/>
        <end position="261"/>
    </location>
</feature>
<feature type="compositionally biased region" description="Basic and acidic residues" evidence="1">
    <location>
        <begin position="20"/>
        <end position="31"/>
    </location>
</feature>
<reference evidence="3" key="2">
    <citation type="submission" date="2020-09" db="EMBL/GenBank/DDBJ databases">
        <authorList>
            <person name="Sun Q."/>
            <person name="Zhou Y."/>
        </authorList>
    </citation>
    <scope>NUCLEOTIDE SEQUENCE</scope>
    <source>
        <strain evidence="3">CGMCC 1.12187</strain>
    </source>
</reference>
<gene>
    <name evidence="3" type="ORF">GCM10011374_18430</name>
</gene>
<feature type="transmembrane region" description="Helical" evidence="2">
    <location>
        <begin position="87"/>
        <end position="107"/>
    </location>
</feature>
<comment type="caution">
    <text evidence="3">The sequence shown here is derived from an EMBL/GenBank/DDBJ whole genome shotgun (WGS) entry which is preliminary data.</text>
</comment>
<dbReference type="AlphaFoldDB" id="A0A917GSJ3"/>
<feature type="transmembrane region" description="Helical" evidence="2">
    <location>
        <begin position="62"/>
        <end position="81"/>
    </location>
</feature>
<dbReference type="RefSeq" id="WP_188536477.1">
    <property type="nucleotide sequence ID" value="NZ_BMEQ01000008.1"/>
</dbReference>
<evidence type="ECO:0008006" key="5">
    <source>
        <dbReference type="Google" id="ProtNLM"/>
    </source>
</evidence>
<dbReference type="EMBL" id="BMEQ01000008">
    <property type="protein sequence ID" value="GGG55821.1"/>
    <property type="molecule type" value="Genomic_DNA"/>
</dbReference>
<feature type="compositionally biased region" description="Basic and acidic residues" evidence="1">
    <location>
        <begin position="247"/>
        <end position="261"/>
    </location>
</feature>
<organism evidence="3 4">
    <name type="scientific">Kocuria dechangensis</name>
    <dbReference type="NCBI Taxonomy" id="1176249"/>
    <lineage>
        <taxon>Bacteria</taxon>
        <taxon>Bacillati</taxon>
        <taxon>Actinomycetota</taxon>
        <taxon>Actinomycetes</taxon>
        <taxon>Micrococcales</taxon>
        <taxon>Micrococcaceae</taxon>
        <taxon>Kocuria</taxon>
    </lineage>
</organism>
<reference evidence="3" key="1">
    <citation type="journal article" date="2014" name="Int. J. Syst. Evol. Microbiol.">
        <title>Complete genome sequence of Corynebacterium casei LMG S-19264T (=DSM 44701T), isolated from a smear-ripened cheese.</title>
        <authorList>
            <consortium name="US DOE Joint Genome Institute (JGI-PGF)"/>
            <person name="Walter F."/>
            <person name="Albersmeier A."/>
            <person name="Kalinowski J."/>
            <person name="Ruckert C."/>
        </authorList>
    </citation>
    <scope>NUCLEOTIDE SEQUENCE</scope>
    <source>
        <strain evidence="3">CGMCC 1.12187</strain>
    </source>
</reference>
<keyword evidence="2" id="KW-0472">Membrane</keyword>
<keyword evidence="2" id="KW-0812">Transmembrane</keyword>
<feature type="compositionally biased region" description="Basic residues" evidence="1">
    <location>
        <begin position="1"/>
        <end position="10"/>
    </location>
</feature>
<accession>A0A917GSJ3</accession>